<accession>A0A138ZW95</accession>
<protein>
    <submittedName>
        <fullName evidence="2">Uncharacterized protein</fullName>
    </submittedName>
</protein>
<evidence type="ECO:0000313" key="3">
    <source>
        <dbReference type="Proteomes" id="UP000070544"/>
    </source>
</evidence>
<dbReference type="AlphaFoldDB" id="A0A138ZW95"/>
<sequence length="89" mass="9596">MADKVPKIPTHAPPSLLDAILGLRKDMTETLSKKRVLEDVDQNAADGNNEGSVVRKQGKPGEEARSSLKTIANMLCAEEKQAEGLLEVV</sequence>
<evidence type="ECO:0000256" key="1">
    <source>
        <dbReference type="SAM" id="MobiDB-lite"/>
    </source>
</evidence>
<name>A0A138ZW95_GONPJ</name>
<gene>
    <name evidence="2" type="ORF">M427DRAFT_40009</name>
</gene>
<feature type="region of interest" description="Disordered" evidence="1">
    <location>
        <begin position="38"/>
        <end position="64"/>
    </location>
</feature>
<organism evidence="2 3">
    <name type="scientific">Gonapodya prolifera (strain JEL478)</name>
    <name type="common">Monoblepharis prolifera</name>
    <dbReference type="NCBI Taxonomy" id="1344416"/>
    <lineage>
        <taxon>Eukaryota</taxon>
        <taxon>Fungi</taxon>
        <taxon>Fungi incertae sedis</taxon>
        <taxon>Chytridiomycota</taxon>
        <taxon>Chytridiomycota incertae sedis</taxon>
        <taxon>Monoblepharidomycetes</taxon>
        <taxon>Monoblepharidales</taxon>
        <taxon>Gonapodyaceae</taxon>
        <taxon>Gonapodya</taxon>
    </lineage>
</organism>
<evidence type="ECO:0000313" key="2">
    <source>
        <dbReference type="EMBL" id="KXS08771.1"/>
    </source>
</evidence>
<dbReference type="EMBL" id="KQ966033">
    <property type="protein sequence ID" value="KXS08771.1"/>
    <property type="molecule type" value="Genomic_DNA"/>
</dbReference>
<keyword evidence="3" id="KW-1185">Reference proteome</keyword>
<reference evidence="2 3" key="1">
    <citation type="journal article" date="2015" name="Genome Biol. Evol.">
        <title>Phylogenomic analyses indicate that early fungi evolved digesting cell walls of algal ancestors of land plants.</title>
        <authorList>
            <person name="Chang Y."/>
            <person name="Wang S."/>
            <person name="Sekimoto S."/>
            <person name="Aerts A.L."/>
            <person name="Choi C."/>
            <person name="Clum A."/>
            <person name="LaButti K.M."/>
            <person name="Lindquist E.A."/>
            <person name="Yee Ngan C."/>
            <person name="Ohm R.A."/>
            <person name="Salamov A.A."/>
            <person name="Grigoriev I.V."/>
            <person name="Spatafora J.W."/>
            <person name="Berbee M.L."/>
        </authorList>
    </citation>
    <scope>NUCLEOTIDE SEQUENCE [LARGE SCALE GENOMIC DNA]</scope>
    <source>
        <strain evidence="2 3">JEL478</strain>
    </source>
</reference>
<proteinExistence type="predicted"/>
<dbReference type="Proteomes" id="UP000070544">
    <property type="component" value="Unassembled WGS sequence"/>
</dbReference>